<protein>
    <submittedName>
        <fullName evidence="1">Uncharacterized protein</fullName>
    </submittedName>
</protein>
<name>A0AAJ0GS19_9PEZI</name>
<evidence type="ECO:0000313" key="1">
    <source>
        <dbReference type="EMBL" id="KAK3305037.1"/>
    </source>
</evidence>
<evidence type="ECO:0000313" key="2">
    <source>
        <dbReference type="Proteomes" id="UP001273166"/>
    </source>
</evidence>
<comment type="caution">
    <text evidence="1">The sequence shown here is derived from an EMBL/GenBank/DDBJ whole genome shotgun (WGS) entry which is preliminary data.</text>
</comment>
<dbReference type="RefSeq" id="XP_062720817.1">
    <property type="nucleotide sequence ID" value="XM_062869232.1"/>
</dbReference>
<dbReference type="AlphaFoldDB" id="A0AAJ0GS19"/>
<keyword evidence="2" id="KW-1185">Reference proteome</keyword>
<sequence>MRTMLPSGLTMIFRGCTSWCLNPSLPQDSDLGFENLLEDAETAVYLPRRLRLDGREGKGEPDSWILEVSRRSSAPIIGGLAGWRPVGPIQAKGFWR</sequence>
<organism evidence="1 2">
    <name type="scientific">Chaetomium strumarium</name>
    <dbReference type="NCBI Taxonomy" id="1170767"/>
    <lineage>
        <taxon>Eukaryota</taxon>
        <taxon>Fungi</taxon>
        <taxon>Dikarya</taxon>
        <taxon>Ascomycota</taxon>
        <taxon>Pezizomycotina</taxon>
        <taxon>Sordariomycetes</taxon>
        <taxon>Sordariomycetidae</taxon>
        <taxon>Sordariales</taxon>
        <taxon>Chaetomiaceae</taxon>
        <taxon>Chaetomium</taxon>
    </lineage>
</organism>
<reference evidence="1" key="1">
    <citation type="journal article" date="2023" name="Mol. Phylogenet. Evol.">
        <title>Genome-scale phylogeny and comparative genomics of the fungal order Sordariales.</title>
        <authorList>
            <person name="Hensen N."/>
            <person name="Bonometti L."/>
            <person name="Westerberg I."/>
            <person name="Brannstrom I.O."/>
            <person name="Guillou S."/>
            <person name="Cros-Aarteil S."/>
            <person name="Calhoun S."/>
            <person name="Haridas S."/>
            <person name="Kuo A."/>
            <person name="Mondo S."/>
            <person name="Pangilinan J."/>
            <person name="Riley R."/>
            <person name="LaButti K."/>
            <person name="Andreopoulos B."/>
            <person name="Lipzen A."/>
            <person name="Chen C."/>
            <person name="Yan M."/>
            <person name="Daum C."/>
            <person name="Ng V."/>
            <person name="Clum A."/>
            <person name="Steindorff A."/>
            <person name="Ohm R.A."/>
            <person name="Martin F."/>
            <person name="Silar P."/>
            <person name="Natvig D.O."/>
            <person name="Lalanne C."/>
            <person name="Gautier V."/>
            <person name="Ament-Velasquez S.L."/>
            <person name="Kruys A."/>
            <person name="Hutchinson M.I."/>
            <person name="Powell A.J."/>
            <person name="Barry K."/>
            <person name="Miller A.N."/>
            <person name="Grigoriev I.V."/>
            <person name="Debuchy R."/>
            <person name="Gladieux P."/>
            <person name="Hiltunen Thoren M."/>
            <person name="Johannesson H."/>
        </authorList>
    </citation>
    <scope>NUCLEOTIDE SEQUENCE</scope>
    <source>
        <strain evidence="1">CBS 333.67</strain>
    </source>
</reference>
<accession>A0AAJ0GS19</accession>
<proteinExistence type="predicted"/>
<reference evidence="1" key="2">
    <citation type="submission" date="2023-06" db="EMBL/GenBank/DDBJ databases">
        <authorList>
            <consortium name="Lawrence Berkeley National Laboratory"/>
            <person name="Mondo S.J."/>
            <person name="Hensen N."/>
            <person name="Bonometti L."/>
            <person name="Westerberg I."/>
            <person name="Brannstrom I.O."/>
            <person name="Guillou S."/>
            <person name="Cros-Aarteil S."/>
            <person name="Calhoun S."/>
            <person name="Haridas S."/>
            <person name="Kuo A."/>
            <person name="Pangilinan J."/>
            <person name="Riley R."/>
            <person name="Labutti K."/>
            <person name="Andreopoulos B."/>
            <person name="Lipzen A."/>
            <person name="Chen C."/>
            <person name="Yanf M."/>
            <person name="Daum C."/>
            <person name="Ng V."/>
            <person name="Clum A."/>
            <person name="Steindorff A."/>
            <person name="Ohm R."/>
            <person name="Martin F."/>
            <person name="Silar P."/>
            <person name="Natvig D."/>
            <person name="Lalanne C."/>
            <person name="Gautier V."/>
            <person name="Ament-Velasquez S.L."/>
            <person name="Kruys A."/>
            <person name="Hutchinson M.I."/>
            <person name="Powell A.J."/>
            <person name="Barry K."/>
            <person name="Miller A.N."/>
            <person name="Grigoriev I.V."/>
            <person name="Debuchy R."/>
            <person name="Gladieux P."/>
            <person name="Thoren M.H."/>
            <person name="Johannesson H."/>
        </authorList>
    </citation>
    <scope>NUCLEOTIDE SEQUENCE</scope>
    <source>
        <strain evidence="1">CBS 333.67</strain>
    </source>
</reference>
<dbReference type="GeneID" id="87888061"/>
<dbReference type="EMBL" id="JAUDZG010000004">
    <property type="protein sequence ID" value="KAK3305037.1"/>
    <property type="molecule type" value="Genomic_DNA"/>
</dbReference>
<dbReference type="Proteomes" id="UP001273166">
    <property type="component" value="Unassembled WGS sequence"/>
</dbReference>
<gene>
    <name evidence="1" type="ORF">B0T15DRAFT_531128</name>
</gene>